<evidence type="ECO:0000313" key="2">
    <source>
        <dbReference type="Proteomes" id="UP000056750"/>
    </source>
</evidence>
<name>A0ABM5YQD0_9ALTE</name>
<dbReference type="Proteomes" id="UP000056750">
    <property type="component" value="Plasmid pASTE61-200"/>
</dbReference>
<evidence type="ECO:0000313" key="1">
    <source>
        <dbReference type="EMBL" id="AMJ76782.1"/>
    </source>
</evidence>
<protein>
    <submittedName>
        <fullName evidence="1">Uncharacterized protein</fullName>
    </submittedName>
</protein>
<keyword evidence="1" id="KW-0614">Plasmid</keyword>
<gene>
    <name evidence="1" type="ORF">AVL57_01160</name>
</gene>
<geneLocation type="plasmid" evidence="1 2">
    <name>pASTE61-200</name>
</geneLocation>
<dbReference type="EMBL" id="CP013927">
    <property type="protein sequence ID" value="AMJ76782.1"/>
    <property type="molecule type" value="Genomic_DNA"/>
</dbReference>
<sequence>MRKPLSELLHIHYPNKAKTNEAFSFLQDGDFVAGGCALYAIALKALEPALEIVILKSVSGPEHCILKFGEHYYDADGKQSYREIINKLMSEFNCTIVSNEIVESINMEACAEIVDVGWDVRRFTAFMNMTI</sequence>
<proteinExistence type="predicted"/>
<reference evidence="1 2" key="1">
    <citation type="submission" date="2015-12" db="EMBL/GenBank/DDBJ databases">
        <title>Intraspecies pangenome expansion in the marine bacterium Alteromonas.</title>
        <authorList>
            <person name="Lopez-Perez M."/>
            <person name="Rodriguez-Valera F."/>
        </authorList>
    </citation>
    <scope>NUCLEOTIDE SEQUENCE [LARGE SCALE GENOMIC DNA]</scope>
    <source>
        <strain evidence="1 2">LMG 21861</strain>
        <plasmid evidence="1 2">pASTE61-200</plasmid>
    </source>
</reference>
<dbReference type="RefSeq" id="WP_061093821.1">
    <property type="nucleotide sequence ID" value="NZ_CP013927.1"/>
</dbReference>
<keyword evidence="2" id="KW-1185">Reference proteome</keyword>
<organism evidence="1 2">
    <name type="scientific">Alteromonas stellipolaris</name>
    <dbReference type="NCBI Taxonomy" id="233316"/>
    <lineage>
        <taxon>Bacteria</taxon>
        <taxon>Pseudomonadati</taxon>
        <taxon>Pseudomonadota</taxon>
        <taxon>Gammaproteobacteria</taxon>
        <taxon>Alteromonadales</taxon>
        <taxon>Alteromonadaceae</taxon>
        <taxon>Alteromonas/Salinimonas group</taxon>
        <taxon>Alteromonas</taxon>
    </lineage>
</organism>
<accession>A0ABM5YQD0</accession>